<name>A0A2V4NK38_9ACTN</name>
<evidence type="ECO:0000313" key="4">
    <source>
        <dbReference type="Proteomes" id="UP000248039"/>
    </source>
</evidence>
<dbReference type="OrthoDB" id="3686068at2"/>
<sequence length="437" mass="46154">MPSEDETPFSDFSDELSDALRAAAAACPVPQPEQLATGAHRRGRRKKLHRAVLASAAAVAVVAGTGVLATQLRPTGPGHRLVAATSPSPGPSDPAASPPPTPAKLADPVTAAQMLDLLKQQLPRDAKLSDGTAQGAVHDPQLKVDGPFAQYTVTDGQGSGLISINVRAYPSPLDLGVKGLKCPEKPVPTLTCERTTMPGGAYLRDMTTSSQLNGHTAIDWEVQLQQPDGVVVTAAAHNTGRDMVVTRPEPPLGLLLPGLAKNPLWLTVTTGVHSDPIALDPAAHLWLPLPLQQILQTTAPLLPAGLTELQAGGEDSFATFQVDDGHGRSLVRVNVEDWSVYQQSPYTGGDIANQFTDATTQPDGTKVLTTDQQPEFSGYPGVIHSEVSVLRPDHLLVRVESFNSTDYKGSVTRAEPTLTVNQLKAIALSPNWHGPAK</sequence>
<organism evidence="3 4">
    <name type="scientific">Streptomyces tateyamensis</name>
    <dbReference type="NCBI Taxonomy" id="565073"/>
    <lineage>
        <taxon>Bacteria</taxon>
        <taxon>Bacillati</taxon>
        <taxon>Actinomycetota</taxon>
        <taxon>Actinomycetes</taxon>
        <taxon>Kitasatosporales</taxon>
        <taxon>Streptomycetaceae</taxon>
        <taxon>Streptomyces</taxon>
    </lineage>
</organism>
<dbReference type="RefSeq" id="WP_110672479.1">
    <property type="nucleotide sequence ID" value="NZ_PYBW01000110.1"/>
</dbReference>
<keyword evidence="4" id="KW-1185">Reference proteome</keyword>
<feature type="region of interest" description="Disordered" evidence="1">
    <location>
        <begin position="1"/>
        <end position="43"/>
    </location>
</feature>
<evidence type="ECO:0000256" key="1">
    <source>
        <dbReference type="SAM" id="MobiDB-lite"/>
    </source>
</evidence>
<keyword evidence="2" id="KW-0472">Membrane</keyword>
<accession>A0A2V4NK38</accession>
<feature type="region of interest" description="Disordered" evidence="1">
    <location>
        <begin position="71"/>
        <end position="106"/>
    </location>
</feature>
<dbReference type="AlphaFoldDB" id="A0A2V4NK38"/>
<feature type="compositionally biased region" description="Pro residues" evidence="1">
    <location>
        <begin position="88"/>
        <end position="102"/>
    </location>
</feature>
<gene>
    <name evidence="3" type="ORF">C7C46_26615</name>
</gene>
<proteinExistence type="predicted"/>
<keyword evidence="2" id="KW-1133">Transmembrane helix</keyword>
<dbReference type="Proteomes" id="UP000248039">
    <property type="component" value="Unassembled WGS sequence"/>
</dbReference>
<keyword evidence="2" id="KW-0812">Transmembrane</keyword>
<evidence type="ECO:0000256" key="2">
    <source>
        <dbReference type="SAM" id="Phobius"/>
    </source>
</evidence>
<protein>
    <submittedName>
        <fullName evidence="3">Uncharacterized protein</fullName>
    </submittedName>
</protein>
<feature type="transmembrane region" description="Helical" evidence="2">
    <location>
        <begin position="51"/>
        <end position="72"/>
    </location>
</feature>
<reference evidence="3 4" key="1">
    <citation type="submission" date="2018-03" db="EMBL/GenBank/DDBJ databases">
        <title>Bioinformatic expansion and discovery of thiopeptide antibiotics.</title>
        <authorList>
            <person name="Schwalen C.J."/>
            <person name="Hudson G.A."/>
            <person name="Mitchell D.A."/>
        </authorList>
    </citation>
    <scope>NUCLEOTIDE SEQUENCE [LARGE SCALE GENOMIC DNA]</scope>
    <source>
        <strain evidence="3 4">ATCC 21389</strain>
    </source>
</reference>
<comment type="caution">
    <text evidence="3">The sequence shown here is derived from an EMBL/GenBank/DDBJ whole genome shotgun (WGS) entry which is preliminary data.</text>
</comment>
<feature type="compositionally biased region" description="Acidic residues" evidence="1">
    <location>
        <begin position="1"/>
        <end position="17"/>
    </location>
</feature>
<evidence type="ECO:0000313" key="3">
    <source>
        <dbReference type="EMBL" id="PYC71659.1"/>
    </source>
</evidence>
<dbReference type="EMBL" id="PYBW01000110">
    <property type="protein sequence ID" value="PYC71659.1"/>
    <property type="molecule type" value="Genomic_DNA"/>
</dbReference>